<dbReference type="AlphaFoldDB" id="A0A975GK79"/>
<keyword evidence="2" id="KW-1185">Reference proteome</keyword>
<name>A0A975GK79_9BACT</name>
<gene>
    <name evidence="1" type="ORF">dnl_59610</name>
</gene>
<dbReference type="Proteomes" id="UP000663720">
    <property type="component" value="Chromosome"/>
</dbReference>
<dbReference type="RefSeq" id="WP_207689376.1">
    <property type="nucleotide sequence ID" value="NZ_CP061799.1"/>
</dbReference>
<evidence type="ECO:0000313" key="2">
    <source>
        <dbReference type="Proteomes" id="UP000663720"/>
    </source>
</evidence>
<proteinExistence type="predicted"/>
<dbReference type="SUPFAM" id="SSF56935">
    <property type="entry name" value="Porins"/>
    <property type="match status" value="1"/>
</dbReference>
<protein>
    <submittedName>
        <fullName evidence="1">Porin domain-containing protein</fullName>
    </submittedName>
</protein>
<accession>A0A975GK79</accession>
<dbReference type="InterPro" id="IPR023614">
    <property type="entry name" value="Porin_dom_sf"/>
</dbReference>
<evidence type="ECO:0000313" key="1">
    <source>
        <dbReference type="EMBL" id="QTA83548.1"/>
    </source>
</evidence>
<reference evidence="1" key="1">
    <citation type="journal article" date="2021" name="Microb. Physiol.">
        <title>Proteogenomic Insights into the Physiology of Marine, Sulfate-Reducing, Filamentous Desulfonema limicola and Desulfonema magnum.</title>
        <authorList>
            <person name="Schnaars V."/>
            <person name="Wohlbrand L."/>
            <person name="Scheve S."/>
            <person name="Hinrichs C."/>
            <person name="Reinhardt R."/>
            <person name="Rabus R."/>
        </authorList>
    </citation>
    <scope>NUCLEOTIDE SEQUENCE</scope>
    <source>
        <strain evidence="1">5ac10</strain>
    </source>
</reference>
<dbReference type="Gene3D" id="2.40.160.10">
    <property type="entry name" value="Porin"/>
    <property type="match status" value="1"/>
</dbReference>
<sequence length="398" mass="45428">MKIQIITVSFVLMFIFTCKAGAVDLGGIAVHGFISQGYLLSDENNYLGKSSDGSFQFNELGINFSKELTEDLRIGIQFFSRDLGNVGNNEVEIDWAYGDYRWQDWLGLRAGIIREVHGLYSETRDFDMLRTSILLPQSVYSELDRDFFTRLMGCGIYGNIFISKLGSISYNFMAGTQNLKEDGGSSQWVEASGLFDVDNWDVGVIYNGSLVWNTPLQGLRLSATGLKSTDMQQTLKTTVPLGPVPVGTKLTNDITDFYNYVFSGEYTWEQLTLTAEYMKEKLETEIPNFRTGVNRPEAYYFSATYRFTDWLEIGSYYSVYYIDEDDKDGDNFKNRGLPDFLGWQKDFAVSTRFDINEYWVFKLEGHLIDGAAQLLPQVNPDGREEDWFLFAAKMTFSF</sequence>
<organism evidence="1 2">
    <name type="scientific">Desulfonema limicola</name>
    <dbReference type="NCBI Taxonomy" id="45656"/>
    <lineage>
        <taxon>Bacteria</taxon>
        <taxon>Pseudomonadati</taxon>
        <taxon>Thermodesulfobacteriota</taxon>
        <taxon>Desulfobacteria</taxon>
        <taxon>Desulfobacterales</taxon>
        <taxon>Desulfococcaceae</taxon>
        <taxon>Desulfonema</taxon>
    </lineage>
</organism>
<dbReference type="KEGG" id="dli:dnl_59610"/>
<dbReference type="EMBL" id="CP061799">
    <property type="protein sequence ID" value="QTA83548.1"/>
    <property type="molecule type" value="Genomic_DNA"/>
</dbReference>